<comment type="caution">
    <text evidence="1">The sequence shown here is derived from an EMBL/GenBank/DDBJ whole genome shotgun (WGS) entry which is preliminary data.</text>
</comment>
<accession>A0A8S3HYR1</accession>
<dbReference type="EMBL" id="CAJOBI010325692">
    <property type="protein sequence ID" value="CAF5191607.1"/>
    <property type="molecule type" value="Genomic_DNA"/>
</dbReference>
<dbReference type="Proteomes" id="UP000676336">
    <property type="component" value="Unassembled WGS sequence"/>
</dbReference>
<dbReference type="SUPFAM" id="SSF52540">
    <property type="entry name" value="P-loop containing nucleoside triphosphate hydrolases"/>
    <property type="match status" value="1"/>
</dbReference>
<proteinExistence type="predicted"/>
<evidence type="ECO:0000313" key="2">
    <source>
        <dbReference type="Proteomes" id="UP000676336"/>
    </source>
</evidence>
<sequence length="56" mass="6261">MDSTGTVFDPAAFQAYTELRRIASEYHLEDELEVPQLVVVGETSAGKSMLVQNFLR</sequence>
<evidence type="ECO:0000313" key="1">
    <source>
        <dbReference type="EMBL" id="CAF5191607.1"/>
    </source>
</evidence>
<protein>
    <submittedName>
        <fullName evidence="1">Uncharacterized protein</fullName>
    </submittedName>
</protein>
<gene>
    <name evidence="1" type="ORF">SMN809_LOCUS72440</name>
</gene>
<reference evidence="1" key="1">
    <citation type="submission" date="2021-02" db="EMBL/GenBank/DDBJ databases">
        <authorList>
            <person name="Nowell W R."/>
        </authorList>
    </citation>
    <scope>NUCLEOTIDE SEQUENCE</scope>
</reference>
<name>A0A8S3HYR1_9BILA</name>
<dbReference type="AlphaFoldDB" id="A0A8S3HYR1"/>
<dbReference type="InterPro" id="IPR027417">
    <property type="entry name" value="P-loop_NTPase"/>
</dbReference>
<feature type="non-terminal residue" evidence="1">
    <location>
        <position position="56"/>
    </location>
</feature>
<dbReference type="Gene3D" id="3.40.50.300">
    <property type="entry name" value="P-loop containing nucleotide triphosphate hydrolases"/>
    <property type="match status" value="1"/>
</dbReference>
<organism evidence="1 2">
    <name type="scientific">Rotaria magnacalcarata</name>
    <dbReference type="NCBI Taxonomy" id="392030"/>
    <lineage>
        <taxon>Eukaryota</taxon>
        <taxon>Metazoa</taxon>
        <taxon>Spiralia</taxon>
        <taxon>Gnathifera</taxon>
        <taxon>Rotifera</taxon>
        <taxon>Eurotatoria</taxon>
        <taxon>Bdelloidea</taxon>
        <taxon>Philodinida</taxon>
        <taxon>Philodinidae</taxon>
        <taxon>Rotaria</taxon>
    </lineage>
</organism>